<keyword evidence="3 4" id="KW-0408">Iron</keyword>
<comment type="caution">
    <text evidence="7">The sequence shown here is derived from an EMBL/GenBank/DDBJ whole genome shotgun (WGS) entry which is preliminary data.</text>
</comment>
<dbReference type="GO" id="GO:0009055">
    <property type="term" value="F:electron transfer activity"/>
    <property type="evidence" value="ECO:0007669"/>
    <property type="project" value="InterPro"/>
</dbReference>
<dbReference type="EMBL" id="QLLO01000001">
    <property type="protein sequence ID" value="RAJ17971.1"/>
    <property type="molecule type" value="Genomic_DNA"/>
</dbReference>
<dbReference type="Proteomes" id="UP000248703">
    <property type="component" value="Unassembled WGS sequence"/>
</dbReference>
<dbReference type="SUPFAM" id="SSF46626">
    <property type="entry name" value="Cytochrome c"/>
    <property type="match status" value="1"/>
</dbReference>
<name>A0A327RN98_9FLAO</name>
<keyword evidence="5" id="KW-0472">Membrane</keyword>
<keyword evidence="8" id="KW-1185">Reference proteome</keyword>
<dbReference type="InterPro" id="IPR009056">
    <property type="entry name" value="Cyt_c-like_dom"/>
</dbReference>
<gene>
    <name evidence="7" type="ORF">LY08_00241</name>
</gene>
<dbReference type="GO" id="GO:0020037">
    <property type="term" value="F:heme binding"/>
    <property type="evidence" value="ECO:0007669"/>
    <property type="project" value="InterPro"/>
</dbReference>
<evidence type="ECO:0000256" key="3">
    <source>
        <dbReference type="ARBA" id="ARBA00023004"/>
    </source>
</evidence>
<evidence type="ECO:0000313" key="7">
    <source>
        <dbReference type="EMBL" id="RAJ17971.1"/>
    </source>
</evidence>
<organism evidence="7 8">
    <name type="scientific">Olleya aquimaris</name>
    <dbReference type="NCBI Taxonomy" id="639310"/>
    <lineage>
        <taxon>Bacteria</taxon>
        <taxon>Pseudomonadati</taxon>
        <taxon>Bacteroidota</taxon>
        <taxon>Flavobacteriia</taxon>
        <taxon>Flavobacteriales</taxon>
        <taxon>Flavobacteriaceae</taxon>
    </lineage>
</organism>
<dbReference type="OrthoDB" id="955119at2"/>
<evidence type="ECO:0000256" key="1">
    <source>
        <dbReference type="ARBA" id="ARBA00022617"/>
    </source>
</evidence>
<dbReference type="PROSITE" id="PS51007">
    <property type="entry name" value="CYTC"/>
    <property type="match status" value="1"/>
</dbReference>
<dbReference type="Gene3D" id="1.10.760.10">
    <property type="entry name" value="Cytochrome c-like domain"/>
    <property type="match status" value="1"/>
</dbReference>
<evidence type="ECO:0000256" key="5">
    <source>
        <dbReference type="SAM" id="Phobius"/>
    </source>
</evidence>
<protein>
    <submittedName>
        <fullName evidence="7">Cytochrome c</fullName>
    </submittedName>
</protein>
<dbReference type="Pfam" id="PF00034">
    <property type="entry name" value="Cytochrom_C"/>
    <property type="match status" value="1"/>
</dbReference>
<sequence>MKKLFYLLSFIILAGFALFIFILNYKEKPAGCGVKDPVFICGTSNGVNSEEAFLGKSIFKANCAACHKLDKNMTGPALREMGKKYDTTILIKFIRGEKSLIKSKDYNSPCVNFPKLSDKDISDLLHYTN</sequence>
<keyword evidence="1 4" id="KW-0349">Heme</keyword>
<evidence type="ECO:0000256" key="2">
    <source>
        <dbReference type="ARBA" id="ARBA00022723"/>
    </source>
</evidence>
<accession>A0A327RN98</accession>
<evidence type="ECO:0000256" key="4">
    <source>
        <dbReference type="PROSITE-ProRule" id="PRU00433"/>
    </source>
</evidence>
<feature type="domain" description="Cytochrome c" evidence="6">
    <location>
        <begin position="50"/>
        <end position="129"/>
    </location>
</feature>
<keyword evidence="2 4" id="KW-0479">Metal-binding</keyword>
<feature type="transmembrane region" description="Helical" evidence="5">
    <location>
        <begin position="6"/>
        <end position="25"/>
    </location>
</feature>
<dbReference type="AlphaFoldDB" id="A0A327RN98"/>
<keyword evidence="5" id="KW-0812">Transmembrane</keyword>
<dbReference type="GO" id="GO:0046872">
    <property type="term" value="F:metal ion binding"/>
    <property type="evidence" value="ECO:0007669"/>
    <property type="project" value="UniProtKB-KW"/>
</dbReference>
<keyword evidence="5" id="KW-1133">Transmembrane helix</keyword>
<dbReference type="RefSeq" id="WP_111658607.1">
    <property type="nucleotide sequence ID" value="NZ_QLLO01000001.1"/>
</dbReference>
<dbReference type="InterPro" id="IPR036909">
    <property type="entry name" value="Cyt_c-like_dom_sf"/>
</dbReference>
<evidence type="ECO:0000259" key="6">
    <source>
        <dbReference type="PROSITE" id="PS51007"/>
    </source>
</evidence>
<proteinExistence type="predicted"/>
<reference evidence="7 8" key="1">
    <citation type="submission" date="2018-06" db="EMBL/GenBank/DDBJ databases">
        <title>Genomic Encyclopedia of Archaeal and Bacterial Type Strains, Phase II (KMG-II): from individual species to whole genera.</title>
        <authorList>
            <person name="Goeker M."/>
        </authorList>
    </citation>
    <scope>NUCLEOTIDE SEQUENCE [LARGE SCALE GENOMIC DNA]</scope>
    <source>
        <strain evidence="7 8">DSM 24464</strain>
    </source>
</reference>
<evidence type="ECO:0000313" key="8">
    <source>
        <dbReference type="Proteomes" id="UP000248703"/>
    </source>
</evidence>